<dbReference type="EMBL" id="KB707127">
    <property type="protein sequence ID" value="EMR63998.1"/>
    <property type="molecule type" value="Genomic_DNA"/>
</dbReference>
<dbReference type="AlphaFoldDB" id="M7SI79"/>
<dbReference type="KEGG" id="ela:UCREL1_9040"/>
<organism evidence="1 2">
    <name type="scientific">Eutypa lata (strain UCR-EL1)</name>
    <name type="common">Grapevine dieback disease fungus</name>
    <name type="synonym">Eutypa armeniacae</name>
    <dbReference type="NCBI Taxonomy" id="1287681"/>
    <lineage>
        <taxon>Eukaryota</taxon>
        <taxon>Fungi</taxon>
        <taxon>Dikarya</taxon>
        <taxon>Ascomycota</taxon>
        <taxon>Pezizomycotina</taxon>
        <taxon>Sordariomycetes</taxon>
        <taxon>Xylariomycetidae</taxon>
        <taxon>Xylariales</taxon>
        <taxon>Diatrypaceae</taxon>
        <taxon>Eutypa</taxon>
    </lineage>
</organism>
<sequence>MSPINRPLDLEMAKKLVVIVWLVEPTLCALAELNQNKHDDFHHKPIMIHSMNARHDGYDGPAKKHAYKAYQLARVCDATDIPSLRRMILGTSQQRLGIDFREFEPSSATTMKRENHRPYSATIEFRFFTPTRDPDYSRMCIKVAAAIFALAAGPDHGLYRRKPDEILERIDRKTDRWRELLDILGLGSEVPAWENAKKQHCENPKDLEI</sequence>
<evidence type="ECO:0000313" key="2">
    <source>
        <dbReference type="Proteomes" id="UP000012174"/>
    </source>
</evidence>
<gene>
    <name evidence="1" type="ORF">UCREL1_9040</name>
</gene>
<dbReference type="HOGENOM" id="CLU_1315416_0_0_1"/>
<name>M7SI79_EUTLA</name>
<dbReference type="Proteomes" id="UP000012174">
    <property type="component" value="Unassembled WGS sequence"/>
</dbReference>
<accession>M7SI79</accession>
<protein>
    <submittedName>
        <fullName evidence="1">Uncharacterized protein</fullName>
    </submittedName>
</protein>
<keyword evidence="2" id="KW-1185">Reference proteome</keyword>
<evidence type="ECO:0000313" key="1">
    <source>
        <dbReference type="EMBL" id="EMR63998.1"/>
    </source>
</evidence>
<proteinExistence type="predicted"/>
<reference evidence="2" key="1">
    <citation type="journal article" date="2013" name="Genome Announc.">
        <title>Draft genome sequence of the grapevine dieback fungus Eutypa lata UCR-EL1.</title>
        <authorList>
            <person name="Blanco-Ulate B."/>
            <person name="Rolshausen P.E."/>
            <person name="Cantu D."/>
        </authorList>
    </citation>
    <scope>NUCLEOTIDE SEQUENCE [LARGE SCALE GENOMIC DNA]</scope>
    <source>
        <strain evidence="2">UCR-EL1</strain>
    </source>
</reference>